<dbReference type="EMBL" id="BDGU01000030">
    <property type="protein sequence ID" value="GAW00371.1"/>
    <property type="molecule type" value="Genomic_DNA"/>
</dbReference>
<dbReference type="AlphaFoldDB" id="A0A1Q3DZP2"/>
<evidence type="ECO:0000313" key="1">
    <source>
        <dbReference type="EMBL" id="GAW00371.1"/>
    </source>
</evidence>
<keyword evidence="2" id="KW-1185">Reference proteome</keyword>
<evidence type="ECO:0000313" key="2">
    <source>
        <dbReference type="Proteomes" id="UP000188533"/>
    </source>
</evidence>
<name>A0A1Q3DZP2_LENED</name>
<reference evidence="1 2" key="1">
    <citation type="submission" date="2016-08" db="EMBL/GenBank/DDBJ databases">
        <authorList>
            <consortium name="Lentinula edodes genome sequencing consortium"/>
            <person name="Sakamoto Y."/>
            <person name="Nakade K."/>
            <person name="Sato S."/>
            <person name="Yoshida Y."/>
            <person name="Miyazaki K."/>
            <person name="Natsume S."/>
            <person name="Konno N."/>
        </authorList>
    </citation>
    <scope>NUCLEOTIDE SEQUENCE [LARGE SCALE GENOMIC DNA]</scope>
    <source>
        <strain evidence="1 2">NBRC 111202</strain>
    </source>
</reference>
<comment type="caution">
    <text evidence="1">The sequence shown here is derived from an EMBL/GenBank/DDBJ whole genome shotgun (WGS) entry which is preliminary data.</text>
</comment>
<sequence>MFSRLAVRRVPRVATVSVRYSSSAKEGSVAQSRGFKERESAVENEYAHKQEHAKLMKLKAEIELKKIELENKFAYPIHVTSNYRSSRQYIYSPY</sequence>
<proteinExistence type="predicted"/>
<organism evidence="1 2">
    <name type="scientific">Lentinula edodes</name>
    <name type="common">Shiitake mushroom</name>
    <name type="synonym">Lentinus edodes</name>
    <dbReference type="NCBI Taxonomy" id="5353"/>
    <lineage>
        <taxon>Eukaryota</taxon>
        <taxon>Fungi</taxon>
        <taxon>Dikarya</taxon>
        <taxon>Basidiomycota</taxon>
        <taxon>Agaricomycotina</taxon>
        <taxon>Agaricomycetes</taxon>
        <taxon>Agaricomycetidae</taxon>
        <taxon>Agaricales</taxon>
        <taxon>Marasmiineae</taxon>
        <taxon>Omphalotaceae</taxon>
        <taxon>Lentinula</taxon>
    </lineage>
</organism>
<dbReference type="Proteomes" id="UP000188533">
    <property type="component" value="Unassembled WGS sequence"/>
</dbReference>
<dbReference type="STRING" id="5353.A0A1Q3DZP2"/>
<protein>
    <submittedName>
        <fullName evidence="1">INH1 subunit of the mitochondrial F1F0 ATP synthase</fullName>
    </submittedName>
</protein>
<gene>
    <name evidence="1" type="ORF">LENED_001885</name>
</gene>
<reference evidence="1 2" key="2">
    <citation type="submission" date="2017-02" db="EMBL/GenBank/DDBJ databases">
        <title>A genome survey and senescence transcriptome analysis in Lentinula edodes.</title>
        <authorList>
            <person name="Sakamoto Y."/>
            <person name="Nakade K."/>
            <person name="Sato S."/>
            <person name="Yoshida Y."/>
            <person name="Miyazaki K."/>
            <person name="Natsume S."/>
            <person name="Konno N."/>
        </authorList>
    </citation>
    <scope>NUCLEOTIDE SEQUENCE [LARGE SCALE GENOMIC DNA]</scope>
    <source>
        <strain evidence="1 2">NBRC 111202</strain>
    </source>
</reference>
<accession>A0A1Q3DZP2</accession>